<feature type="non-terminal residue" evidence="2">
    <location>
        <position position="113"/>
    </location>
</feature>
<name>A0AA40GFS9_9HYME</name>
<evidence type="ECO:0000313" key="2">
    <source>
        <dbReference type="EMBL" id="KAK1136897.1"/>
    </source>
</evidence>
<organism evidence="2 3">
    <name type="scientific">Melipona bicolor</name>
    <dbReference type="NCBI Taxonomy" id="60889"/>
    <lineage>
        <taxon>Eukaryota</taxon>
        <taxon>Metazoa</taxon>
        <taxon>Ecdysozoa</taxon>
        <taxon>Arthropoda</taxon>
        <taxon>Hexapoda</taxon>
        <taxon>Insecta</taxon>
        <taxon>Pterygota</taxon>
        <taxon>Neoptera</taxon>
        <taxon>Endopterygota</taxon>
        <taxon>Hymenoptera</taxon>
        <taxon>Apocrita</taxon>
        <taxon>Aculeata</taxon>
        <taxon>Apoidea</taxon>
        <taxon>Anthophila</taxon>
        <taxon>Apidae</taxon>
        <taxon>Melipona</taxon>
    </lineage>
</organism>
<proteinExistence type="predicted"/>
<evidence type="ECO:0000313" key="3">
    <source>
        <dbReference type="Proteomes" id="UP001177670"/>
    </source>
</evidence>
<sequence length="113" mass="13252">MQSQKENQDENETKQAKRSHRTQNSMLARLCTRRERDRIAKKIVVGHERQRNEKRRRATRCTSKRSLPIESRRKIGAMKRNGTVGTSVEATKTTKTAKEYSVETKSRKERHEA</sequence>
<feature type="compositionally biased region" description="Basic and acidic residues" evidence="1">
    <location>
        <begin position="96"/>
        <end position="113"/>
    </location>
</feature>
<protein>
    <submittedName>
        <fullName evidence="2">Uncharacterized protein</fullName>
    </submittedName>
</protein>
<keyword evidence="3" id="KW-1185">Reference proteome</keyword>
<feature type="region of interest" description="Disordered" evidence="1">
    <location>
        <begin position="1"/>
        <end position="113"/>
    </location>
</feature>
<feature type="compositionally biased region" description="Basic residues" evidence="1">
    <location>
        <begin position="52"/>
        <end position="63"/>
    </location>
</feature>
<dbReference type="AlphaFoldDB" id="A0AA40GFS9"/>
<comment type="caution">
    <text evidence="2">The sequence shown here is derived from an EMBL/GenBank/DDBJ whole genome shotgun (WGS) entry which is preliminary data.</text>
</comment>
<feature type="compositionally biased region" description="Basic and acidic residues" evidence="1">
    <location>
        <begin position="32"/>
        <end position="51"/>
    </location>
</feature>
<accession>A0AA40GFS9</accession>
<dbReference type="EMBL" id="JAHYIQ010000001">
    <property type="protein sequence ID" value="KAK1136897.1"/>
    <property type="molecule type" value="Genomic_DNA"/>
</dbReference>
<reference evidence="2" key="1">
    <citation type="submission" date="2021-10" db="EMBL/GenBank/DDBJ databases">
        <title>Melipona bicolor Genome sequencing and assembly.</title>
        <authorList>
            <person name="Araujo N.S."/>
            <person name="Arias M.C."/>
        </authorList>
    </citation>
    <scope>NUCLEOTIDE SEQUENCE</scope>
    <source>
        <strain evidence="2">USP_2M_L1-L4_2017</strain>
        <tissue evidence="2">Whole body</tissue>
    </source>
</reference>
<dbReference type="Proteomes" id="UP001177670">
    <property type="component" value="Unassembled WGS sequence"/>
</dbReference>
<gene>
    <name evidence="2" type="ORF">K0M31_001428</name>
</gene>
<feature type="compositionally biased region" description="Basic and acidic residues" evidence="1">
    <location>
        <begin position="1"/>
        <end position="15"/>
    </location>
</feature>
<evidence type="ECO:0000256" key="1">
    <source>
        <dbReference type="SAM" id="MobiDB-lite"/>
    </source>
</evidence>